<dbReference type="OrthoDB" id="2874105at2"/>
<evidence type="ECO:0000313" key="3">
    <source>
        <dbReference type="Proteomes" id="UP000077412"/>
    </source>
</evidence>
<keyword evidence="3" id="KW-1185">Reference proteome</keyword>
<dbReference type="Proteomes" id="UP000077412">
    <property type="component" value="Chromosome"/>
</dbReference>
<dbReference type="Pfam" id="PF26154">
    <property type="entry name" value="DUF8042"/>
    <property type="match status" value="1"/>
</dbReference>
<organism evidence="2 3">
    <name type="scientific">Fictibacillus arsenicus</name>
    <dbReference type="NCBI Taxonomy" id="255247"/>
    <lineage>
        <taxon>Bacteria</taxon>
        <taxon>Bacillati</taxon>
        <taxon>Bacillota</taxon>
        <taxon>Bacilli</taxon>
        <taxon>Bacillales</taxon>
        <taxon>Fictibacillaceae</taxon>
        <taxon>Fictibacillus</taxon>
    </lineage>
</organism>
<dbReference type="EMBL" id="CP016761">
    <property type="protein sequence ID" value="ANX13691.1"/>
    <property type="molecule type" value="Genomic_DNA"/>
</dbReference>
<evidence type="ECO:0000259" key="1">
    <source>
        <dbReference type="Pfam" id="PF26154"/>
    </source>
</evidence>
<name>A0A1B1Z8J4_9BACL</name>
<proteinExistence type="predicted"/>
<dbReference type="KEGG" id="far:ABE41_016910"/>
<protein>
    <recommendedName>
        <fullName evidence="1">DUF8042 domain-containing protein</fullName>
    </recommendedName>
</protein>
<dbReference type="RefSeq" id="WP_066292855.1">
    <property type="nucleotide sequence ID" value="NZ_CP016761.1"/>
</dbReference>
<dbReference type="STRING" id="255247.ABE41_016910"/>
<feature type="domain" description="DUF8042" evidence="1">
    <location>
        <begin position="1"/>
        <end position="117"/>
    </location>
</feature>
<sequence>MENYIDLMKQVSELSDSALEGLEHVKQMLNEGNIESALILSGDFTQAFYQMEKTCGLIAKNQLSDELRNQTISLRESINVLVSAFEVSQYSRAQEVIQFNVLPAYKKWQSLLQGDFRQYILN</sequence>
<dbReference type="InterPro" id="IPR058355">
    <property type="entry name" value="DUF8042"/>
</dbReference>
<evidence type="ECO:0000313" key="2">
    <source>
        <dbReference type="EMBL" id="ANX13691.1"/>
    </source>
</evidence>
<dbReference type="AlphaFoldDB" id="A0A1B1Z8J4"/>
<reference evidence="2 3" key="1">
    <citation type="submission" date="2016-08" db="EMBL/GenBank/DDBJ databases">
        <title>Complete genome sequence of Fictibacillus arsenicus G25-54, a strain with toxicity to nematodes and a potential arsenic-resistance activity.</title>
        <authorList>
            <person name="Zheng Z."/>
        </authorList>
    </citation>
    <scope>NUCLEOTIDE SEQUENCE [LARGE SCALE GENOMIC DNA]</scope>
    <source>
        <strain evidence="2 3">G25-54</strain>
    </source>
</reference>
<gene>
    <name evidence="2" type="ORF">ABE41_016910</name>
</gene>
<accession>A0A1B1Z8J4</accession>